<dbReference type="SUPFAM" id="SSF55785">
    <property type="entry name" value="PYP-like sensor domain (PAS domain)"/>
    <property type="match status" value="2"/>
</dbReference>
<dbReference type="SUPFAM" id="SSF55073">
    <property type="entry name" value="Nucleotide cyclase"/>
    <property type="match status" value="1"/>
</dbReference>
<dbReference type="GO" id="GO:0052621">
    <property type="term" value="F:diguanylate cyclase activity"/>
    <property type="evidence" value="ECO:0007669"/>
    <property type="project" value="UniProtKB-EC"/>
</dbReference>
<feature type="domain" description="GGDEF" evidence="3">
    <location>
        <begin position="403"/>
        <end position="530"/>
    </location>
</feature>
<gene>
    <name evidence="4" type="ORF">ACFQS1_36940</name>
</gene>
<dbReference type="RefSeq" id="WP_378977043.1">
    <property type="nucleotide sequence ID" value="NZ_JBHTBJ010000054.1"/>
</dbReference>
<dbReference type="Pfam" id="PF08447">
    <property type="entry name" value="PAS_3"/>
    <property type="match status" value="1"/>
</dbReference>
<dbReference type="InterPro" id="IPR013655">
    <property type="entry name" value="PAS_fold_3"/>
</dbReference>
<dbReference type="PROSITE" id="PS50112">
    <property type="entry name" value="PAS"/>
    <property type="match status" value="2"/>
</dbReference>
<keyword evidence="4" id="KW-0548">Nucleotidyltransferase</keyword>
<dbReference type="InterPro" id="IPR035965">
    <property type="entry name" value="PAS-like_dom_sf"/>
</dbReference>
<dbReference type="NCBIfam" id="TIGR00229">
    <property type="entry name" value="sensory_box"/>
    <property type="match status" value="2"/>
</dbReference>
<evidence type="ECO:0000313" key="5">
    <source>
        <dbReference type="Proteomes" id="UP001596548"/>
    </source>
</evidence>
<sequence>MAEDRLMDPVGRDAVLAATIAQHPGAFIAAVSSTGLFVPLPDELAASGLRPIEGPASMLGLVVADDQRAVIETWSRALHEGVGNCLVRLLAAPEQQVRVHFIDVTHRLGVYAALLTGMEDHSAELTLTHDDVRPRLVTVRKDQTAVIAEAGPEAQALLGWSPAELVGVRSLELVHPDDHERAIASWMDMLSTPPGAARRVRLRHLHRDGHAVWFEITNHNHLADPDHPGVVAEMLDISDEMAAQEAVRAAEQLMRRLTETLPLGILQIDAERRITYLNDRAARGLRARTGDVLGDQLDGILPADRPVADDAIAEVLGSGGDVDVEYGSREPGRGVRRIRASLRALTGDDGTVTGAIICLADVTEDVRLREELRHRATFDPLTGCHNRAATMAALQEAVAESEAGIAVVFLDLNGFKQINDRYGHAAGDQLLTQVSSRLRLAVPPPGVVGRIGGDEFLVILHDVPGPAEAARIGAGLLPVLGEDDGGAPRASVGVAWSAPGTDTPDELIARADAAMYEAKAIHRAGHPAHR</sequence>
<dbReference type="Gene3D" id="3.30.70.270">
    <property type="match status" value="1"/>
</dbReference>
<keyword evidence="4" id="KW-0808">Transferase</keyword>
<evidence type="ECO:0000259" key="1">
    <source>
        <dbReference type="PROSITE" id="PS50112"/>
    </source>
</evidence>
<evidence type="ECO:0000259" key="2">
    <source>
        <dbReference type="PROSITE" id="PS50113"/>
    </source>
</evidence>
<proteinExistence type="predicted"/>
<feature type="domain" description="PAS" evidence="1">
    <location>
        <begin position="142"/>
        <end position="180"/>
    </location>
</feature>
<dbReference type="InterPro" id="IPR043128">
    <property type="entry name" value="Rev_trsase/Diguanyl_cyclase"/>
</dbReference>
<dbReference type="InterPro" id="IPR013656">
    <property type="entry name" value="PAS_4"/>
</dbReference>
<dbReference type="EMBL" id="JBHTBJ010000054">
    <property type="protein sequence ID" value="MFC7279583.1"/>
    <property type="molecule type" value="Genomic_DNA"/>
</dbReference>
<feature type="domain" description="PAS" evidence="1">
    <location>
        <begin position="250"/>
        <end position="319"/>
    </location>
</feature>
<protein>
    <submittedName>
        <fullName evidence="4">Diguanylate cyclase domain-containing protein</fullName>
        <ecNumber evidence="4">2.7.7.65</ecNumber>
    </submittedName>
</protein>
<dbReference type="PROSITE" id="PS50113">
    <property type="entry name" value="PAC"/>
    <property type="match status" value="1"/>
</dbReference>
<dbReference type="InterPro" id="IPR000160">
    <property type="entry name" value="GGDEF_dom"/>
</dbReference>
<reference evidence="5" key="1">
    <citation type="journal article" date="2019" name="Int. J. Syst. Evol. Microbiol.">
        <title>The Global Catalogue of Microorganisms (GCM) 10K type strain sequencing project: providing services to taxonomists for standard genome sequencing and annotation.</title>
        <authorList>
            <consortium name="The Broad Institute Genomics Platform"/>
            <consortium name="The Broad Institute Genome Sequencing Center for Infectious Disease"/>
            <person name="Wu L."/>
            <person name="Ma J."/>
        </authorList>
    </citation>
    <scope>NUCLEOTIDE SEQUENCE [LARGE SCALE GENOMIC DNA]</scope>
    <source>
        <strain evidence="5">XZYJT-10</strain>
    </source>
</reference>
<dbReference type="Proteomes" id="UP001596548">
    <property type="component" value="Unassembled WGS sequence"/>
</dbReference>
<dbReference type="Pfam" id="PF08448">
    <property type="entry name" value="PAS_4"/>
    <property type="match status" value="1"/>
</dbReference>
<dbReference type="InterPro" id="IPR000700">
    <property type="entry name" value="PAS-assoc_C"/>
</dbReference>
<keyword evidence="5" id="KW-1185">Reference proteome</keyword>
<dbReference type="Gene3D" id="3.30.450.20">
    <property type="entry name" value="PAS domain"/>
    <property type="match status" value="2"/>
</dbReference>
<evidence type="ECO:0000313" key="4">
    <source>
        <dbReference type="EMBL" id="MFC7279583.1"/>
    </source>
</evidence>
<evidence type="ECO:0000259" key="3">
    <source>
        <dbReference type="PROSITE" id="PS50887"/>
    </source>
</evidence>
<dbReference type="InterPro" id="IPR052155">
    <property type="entry name" value="Biofilm_reg_signaling"/>
</dbReference>
<dbReference type="CDD" id="cd01949">
    <property type="entry name" value="GGDEF"/>
    <property type="match status" value="1"/>
</dbReference>
<dbReference type="CDD" id="cd00130">
    <property type="entry name" value="PAS"/>
    <property type="match status" value="2"/>
</dbReference>
<accession>A0ABW2I3X2</accession>
<name>A0ABW2I3X2_9ACTN</name>
<dbReference type="InterPro" id="IPR029787">
    <property type="entry name" value="Nucleotide_cyclase"/>
</dbReference>
<dbReference type="PANTHER" id="PTHR44757">
    <property type="entry name" value="DIGUANYLATE CYCLASE DGCP"/>
    <property type="match status" value="1"/>
</dbReference>
<dbReference type="Pfam" id="PF00990">
    <property type="entry name" value="GGDEF"/>
    <property type="match status" value="1"/>
</dbReference>
<feature type="domain" description="PAC" evidence="2">
    <location>
        <begin position="198"/>
        <end position="249"/>
    </location>
</feature>
<dbReference type="SMART" id="SM00091">
    <property type="entry name" value="PAS"/>
    <property type="match status" value="2"/>
</dbReference>
<dbReference type="NCBIfam" id="TIGR00254">
    <property type="entry name" value="GGDEF"/>
    <property type="match status" value="1"/>
</dbReference>
<dbReference type="PANTHER" id="PTHR44757:SF2">
    <property type="entry name" value="BIOFILM ARCHITECTURE MAINTENANCE PROTEIN MBAA"/>
    <property type="match status" value="1"/>
</dbReference>
<dbReference type="SMART" id="SM00267">
    <property type="entry name" value="GGDEF"/>
    <property type="match status" value="1"/>
</dbReference>
<comment type="caution">
    <text evidence="4">The sequence shown here is derived from an EMBL/GenBank/DDBJ whole genome shotgun (WGS) entry which is preliminary data.</text>
</comment>
<dbReference type="EC" id="2.7.7.65" evidence="4"/>
<organism evidence="4 5">
    <name type="scientific">Paractinoplanes rhizophilus</name>
    <dbReference type="NCBI Taxonomy" id="1416877"/>
    <lineage>
        <taxon>Bacteria</taxon>
        <taxon>Bacillati</taxon>
        <taxon>Actinomycetota</taxon>
        <taxon>Actinomycetes</taxon>
        <taxon>Micromonosporales</taxon>
        <taxon>Micromonosporaceae</taxon>
        <taxon>Paractinoplanes</taxon>
    </lineage>
</organism>
<dbReference type="PROSITE" id="PS50887">
    <property type="entry name" value="GGDEF"/>
    <property type="match status" value="1"/>
</dbReference>
<dbReference type="InterPro" id="IPR000014">
    <property type="entry name" value="PAS"/>
</dbReference>